<gene>
    <name evidence="1" type="ORF">GH714_035664</name>
</gene>
<sequence length="117" mass="13059">MAGIVASGSRKMEEIGLPNRVICCSGSHMVTGRICKAAGDASVRRRPRGSVGWLLQGTSLHKSEFYIKVNLLSTLKVAFLSNMFMAMKYWIFVNNGFYLTDLHDLDEHTHDHVESEA</sequence>
<name>A0A6A6N728_HEVBR</name>
<organism evidence="1 2">
    <name type="scientific">Hevea brasiliensis</name>
    <name type="common">Para rubber tree</name>
    <name type="synonym">Siphonia brasiliensis</name>
    <dbReference type="NCBI Taxonomy" id="3981"/>
    <lineage>
        <taxon>Eukaryota</taxon>
        <taxon>Viridiplantae</taxon>
        <taxon>Streptophyta</taxon>
        <taxon>Embryophyta</taxon>
        <taxon>Tracheophyta</taxon>
        <taxon>Spermatophyta</taxon>
        <taxon>Magnoliopsida</taxon>
        <taxon>eudicotyledons</taxon>
        <taxon>Gunneridae</taxon>
        <taxon>Pentapetalae</taxon>
        <taxon>rosids</taxon>
        <taxon>fabids</taxon>
        <taxon>Malpighiales</taxon>
        <taxon>Euphorbiaceae</taxon>
        <taxon>Crotonoideae</taxon>
        <taxon>Micrandreae</taxon>
        <taxon>Hevea</taxon>
    </lineage>
</organism>
<evidence type="ECO:0000313" key="2">
    <source>
        <dbReference type="Proteomes" id="UP000467840"/>
    </source>
</evidence>
<evidence type="ECO:0000313" key="1">
    <source>
        <dbReference type="EMBL" id="KAF2321217.1"/>
    </source>
</evidence>
<reference evidence="1 2" key="1">
    <citation type="journal article" date="2020" name="Mol. Plant">
        <title>The Chromosome-Based Rubber Tree Genome Provides New Insights into Spurge Genome Evolution and Rubber Biosynthesis.</title>
        <authorList>
            <person name="Liu J."/>
            <person name="Shi C."/>
            <person name="Shi C.C."/>
            <person name="Li W."/>
            <person name="Zhang Q.J."/>
            <person name="Zhang Y."/>
            <person name="Li K."/>
            <person name="Lu H.F."/>
            <person name="Shi C."/>
            <person name="Zhu S.T."/>
            <person name="Xiao Z.Y."/>
            <person name="Nan H."/>
            <person name="Yue Y."/>
            <person name="Zhu X.G."/>
            <person name="Wu Y."/>
            <person name="Hong X.N."/>
            <person name="Fan G.Y."/>
            <person name="Tong Y."/>
            <person name="Zhang D."/>
            <person name="Mao C.L."/>
            <person name="Liu Y.L."/>
            <person name="Hao S.J."/>
            <person name="Liu W.Q."/>
            <person name="Lv M.Q."/>
            <person name="Zhang H.B."/>
            <person name="Liu Y."/>
            <person name="Hu-Tang G.R."/>
            <person name="Wang J.P."/>
            <person name="Wang J.H."/>
            <person name="Sun Y.H."/>
            <person name="Ni S.B."/>
            <person name="Chen W.B."/>
            <person name="Zhang X.C."/>
            <person name="Jiao Y.N."/>
            <person name="Eichler E.E."/>
            <person name="Li G.H."/>
            <person name="Liu X."/>
            <person name="Gao L.Z."/>
        </authorList>
    </citation>
    <scope>NUCLEOTIDE SEQUENCE [LARGE SCALE GENOMIC DNA]</scope>
    <source>
        <strain evidence="2">cv. GT1</strain>
        <tissue evidence="1">Leaf</tissue>
    </source>
</reference>
<keyword evidence="2" id="KW-1185">Reference proteome</keyword>
<protein>
    <submittedName>
        <fullName evidence="1">Uncharacterized protein</fullName>
    </submittedName>
</protein>
<comment type="caution">
    <text evidence="1">The sequence shown here is derived from an EMBL/GenBank/DDBJ whole genome shotgun (WGS) entry which is preliminary data.</text>
</comment>
<dbReference type="Proteomes" id="UP000467840">
    <property type="component" value="Chromosome 10"/>
</dbReference>
<dbReference type="AlphaFoldDB" id="A0A6A6N728"/>
<dbReference type="EMBL" id="JAAGAX010000003">
    <property type="protein sequence ID" value="KAF2321217.1"/>
    <property type="molecule type" value="Genomic_DNA"/>
</dbReference>
<accession>A0A6A6N728</accession>
<proteinExistence type="predicted"/>